<proteinExistence type="inferred from homology"/>
<comment type="similarity">
    <text evidence="1">Belongs to the disease resistance NB-LRR family.</text>
</comment>
<dbReference type="GO" id="GO:0000166">
    <property type="term" value="F:nucleotide binding"/>
    <property type="evidence" value="ECO:0007669"/>
    <property type="project" value="UniProtKB-KW"/>
</dbReference>
<dbReference type="GO" id="GO:0006952">
    <property type="term" value="P:defense response"/>
    <property type="evidence" value="ECO:0007669"/>
    <property type="project" value="UniProtKB-KW"/>
</dbReference>
<evidence type="ECO:0000313" key="8">
    <source>
        <dbReference type="Proteomes" id="UP000829196"/>
    </source>
</evidence>
<dbReference type="Proteomes" id="UP000829196">
    <property type="component" value="Unassembled WGS sequence"/>
</dbReference>
<comment type="caution">
    <text evidence="7">The sequence shown here is derived from an EMBL/GenBank/DDBJ whole genome shotgun (WGS) entry which is preliminary data.</text>
</comment>
<dbReference type="AlphaFoldDB" id="A0A8T3AV38"/>
<evidence type="ECO:0000256" key="4">
    <source>
        <dbReference type="ARBA" id="ARBA00022741"/>
    </source>
</evidence>
<dbReference type="Gene3D" id="1.20.5.4130">
    <property type="match status" value="1"/>
</dbReference>
<dbReference type="OrthoDB" id="767398at2759"/>
<keyword evidence="5" id="KW-0611">Plant defense</keyword>
<accession>A0A8T3AV38</accession>
<keyword evidence="3" id="KW-0677">Repeat</keyword>
<gene>
    <name evidence="7" type="ORF">KFK09_017798</name>
</gene>
<dbReference type="Pfam" id="PF18052">
    <property type="entry name" value="Rx_N"/>
    <property type="match status" value="1"/>
</dbReference>
<reference evidence="7" key="1">
    <citation type="journal article" date="2022" name="Front. Genet.">
        <title>Chromosome-Scale Assembly of the Dendrobium nobile Genome Provides Insights Into the Molecular Mechanism of the Biosynthesis of the Medicinal Active Ingredient of Dendrobium.</title>
        <authorList>
            <person name="Xu Q."/>
            <person name="Niu S.-C."/>
            <person name="Li K.-L."/>
            <person name="Zheng P.-J."/>
            <person name="Zhang X.-J."/>
            <person name="Jia Y."/>
            <person name="Liu Y."/>
            <person name="Niu Y.-X."/>
            <person name="Yu L.-H."/>
            <person name="Chen D.-F."/>
            <person name="Zhang G.-Q."/>
        </authorList>
    </citation>
    <scope>NUCLEOTIDE SEQUENCE</scope>
    <source>
        <tissue evidence="7">Leaf</tissue>
    </source>
</reference>
<keyword evidence="2" id="KW-0433">Leucine-rich repeat</keyword>
<evidence type="ECO:0000256" key="3">
    <source>
        <dbReference type="ARBA" id="ARBA00022737"/>
    </source>
</evidence>
<evidence type="ECO:0000256" key="2">
    <source>
        <dbReference type="ARBA" id="ARBA00022614"/>
    </source>
</evidence>
<sequence>MMRIQKFLEAAERRRLEDPYINHWVCELKDVVYDADDIIDRCRIQGALLLVNQPSSAKKTWVCFNLSLLSSCFTNVPHRYQIGESIKSLTDKLEEIYKDKLQFNLEESAIQKSQMIIVVNTRQSSSLYE</sequence>
<dbReference type="EMBL" id="JAGYWB010000013">
    <property type="protein sequence ID" value="KAI0499592.1"/>
    <property type="molecule type" value="Genomic_DNA"/>
</dbReference>
<organism evidence="7 8">
    <name type="scientific">Dendrobium nobile</name>
    <name type="common">Orchid</name>
    <dbReference type="NCBI Taxonomy" id="94219"/>
    <lineage>
        <taxon>Eukaryota</taxon>
        <taxon>Viridiplantae</taxon>
        <taxon>Streptophyta</taxon>
        <taxon>Embryophyta</taxon>
        <taxon>Tracheophyta</taxon>
        <taxon>Spermatophyta</taxon>
        <taxon>Magnoliopsida</taxon>
        <taxon>Liliopsida</taxon>
        <taxon>Asparagales</taxon>
        <taxon>Orchidaceae</taxon>
        <taxon>Epidendroideae</taxon>
        <taxon>Malaxideae</taxon>
        <taxon>Dendrobiinae</taxon>
        <taxon>Dendrobium</taxon>
    </lineage>
</organism>
<feature type="domain" description="Disease resistance N-terminal" evidence="6">
    <location>
        <begin position="2"/>
        <end position="47"/>
    </location>
</feature>
<evidence type="ECO:0000313" key="7">
    <source>
        <dbReference type="EMBL" id="KAI0499592.1"/>
    </source>
</evidence>
<evidence type="ECO:0000256" key="5">
    <source>
        <dbReference type="ARBA" id="ARBA00022821"/>
    </source>
</evidence>
<evidence type="ECO:0000259" key="6">
    <source>
        <dbReference type="Pfam" id="PF18052"/>
    </source>
</evidence>
<dbReference type="InterPro" id="IPR041118">
    <property type="entry name" value="Rx_N"/>
</dbReference>
<keyword evidence="4" id="KW-0547">Nucleotide-binding</keyword>
<evidence type="ECO:0000256" key="1">
    <source>
        <dbReference type="ARBA" id="ARBA00008894"/>
    </source>
</evidence>
<name>A0A8T3AV38_DENNO</name>
<protein>
    <recommendedName>
        <fullName evidence="6">Disease resistance N-terminal domain-containing protein</fullName>
    </recommendedName>
</protein>
<dbReference type="SMR" id="A0A8T3AV38"/>
<keyword evidence="8" id="KW-1185">Reference proteome</keyword>